<gene>
    <name evidence="2" type="ORF">GQ607_015225</name>
</gene>
<proteinExistence type="predicted"/>
<dbReference type="AlphaFoldDB" id="A0A8H3W3H1"/>
<feature type="non-terminal residue" evidence="2">
    <location>
        <position position="1"/>
    </location>
</feature>
<organism evidence="2 3">
    <name type="scientific">Colletotrichum asianum</name>
    <dbReference type="NCBI Taxonomy" id="702518"/>
    <lineage>
        <taxon>Eukaryota</taxon>
        <taxon>Fungi</taxon>
        <taxon>Dikarya</taxon>
        <taxon>Ascomycota</taxon>
        <taxon>Pezizomycotina</taxon>
        <taxon>Sordariomycetes</taxon>
        <taxon>Hypocreomycetidae</taxon>
        <taxon>Glomerellales</taxon>
        <taxon>Glomerellaceae</taxon>
        <taxon>Colletotrichum</taxon>
        <taxon>Colletotrichum gloeosporioides species complex</taxon>
    </lineage>
</organism>
<sequence length="265" mass="30823">FTESFSKLYDTQIVLYDQGFPIAASMYVARSWLEECIKNHDECYCDLRFECLRRLVDLGLLYDEEQHSLSKVNCPREINIVETSRLHKLQYLAVSYRWPDSPHTNQQLHQATESRFLDGFPTADLPRVFCDAFTATRMLGFRYIWIDAFCIMQGKLGDWHTEASKMASIYGNAILTLCFSDGTDQKLRMPSAHHQAPTKPCRSERHNCTLEEASRAALRPFIAGKISEIDKRSPESIYRWLESTGNCPFRPENEIDQRGWTFQER</sequence>
<dbReference type="OrthoDB" id="5125733at2759"/>
<dbReference type="EMBL" id="WOWK01000128">
    <property type="protein sequence ID" value="KAF0317552.1"/>
    <property type="molecule type" value="Genomic_DNA"/>
</dbReference>
<name>A0A8H3W3H1_9PEZI</name>
<dbReference type="PANTHER" id="PTHR33112">
    <property type="entry name" value="DOMAIN PROTEIN, PUTATIVE-RELATED"/>
    <property type="match status" value="1"/>
</dbReference>
<dbReference type="Pfam" id="PF06985">
    <property type="entry name" value="HET"/>
    <property type="match status" value="1"/>
</dbReference>
<evidence type="ECO:0000313" key="2">
    <source>
        <dbReference type="EMBL" id="KAF0317552.1"/>
    </source>
</evidence>
<evidence type="ECO:0000259" key="1">
    <source>
        <dbReference type="Pfam" id="PF06985"/>
    </source>
</evidence>
<feature type="domain" description="Heterokaryon incompatibility" evidence="1">
    <location>
        <begin position="91"/>
        <end position="264"/>
    </location>
</feature>
<accession>A0A8H3W3H1</accession>
<protein>
    <submittedName>
        <fullName evidence="2">Het domain protein</fullName>
    </submittedName>
</protein>
<dbReference type="Proteomes" id="UP000434172">
    <property type="component" value="Unassembled WGS sequence"/>
</dbReference>
<comment type="caution">
    <text evidence="2">The sequence shown here is derived from an EMBL/GenBank/DDBJ whole genome shotgun (WGS) entry which is preliminary data.</text>
</comment>
<dbReference type="PANTHER" id="PTHR33112:SF16">
    <property type="entry name" value="HETEROKARYON INCOMPATIBILITY DOMAIN-CONTAINING PROTEIN"/>
    <property type="match status" value="1"/>
</dbReference>
<reference evidence="2 3" key="1">
    <citation type="submission" date="2019-12" db="EMBL/GenBank/DDBJ databases">
        <title>A genome sequence resource for the geographically widespread anthracnose pathogen Colletotrichum asianum.</title>
        <authorList>
            <person name="Meng Y."/>
        </authorList>
    </citation>
    <scope>NUCLEOTIDE SEQUENCE [LARGE SCALE GENOMIC DNA]</scope>
    <source>
        <strain evidence="2 3">ICMP 18580</strain>
    </source>
</reference>
<evidence type="ECO:0000313" key="3">
    <source>
        <dbReference type="Proteomes" id="UP000434172"/>
    </source>
</evidence>
<dbReference type="InterPro" id="IPR010730">
    <property type="entry name" value="HET"/>
</dbReference>
<keyword evidence="3" id="KW-1185">Reference proteome</keyword>